<comment type="caution">
    <text evidence="1">The sequence shown here is derived from an EMBL/GenBank/DDBJ whole genome shotgun (WGS) entry which is preliminary data.</text>
</comment>
<dbReference type="AlphaFoldDB" id="A0AAD7T273"/>
<sequence>MTRGAVHPQPGPGKPRRDRFRCFQTPHQVKHSAARLNWYSGGIQSIAKRTQAGAVTELYLLITTPRPSRGEEGRALLRDEIRTWIIVISAPHNLSFCDPCNAGHRRGWSSGLTSRKGTRP</sequence>
<protein>
    <submittedName>
        <fullName evidence="1">Uncharacterized protein</fullName>
    </submittedName>
</protein>
<accession>A0AAD7T273</accession>
<name>A0AAD7T273_9TELE</name>
<proteinExistence type="predicted"/>
<dbReference type="EMBL" id="JAINUG010000017">
    <property type="protein sequence ID" value="KAJ8413074.1"/>
    <property type="molecule type" value="Genomic_DNA"/>
</dbReference>
<evidence type="ECO:0000313" key="1">
    <source>
        <dbReference type="EMBL" id="KAJ8413074.1"/>
    </source>
</evidence>
<gene>
    <name evidence="1" type="ORF">AAFF_G00106560</name>
</gene>
<reference evidence="1" key="1">
    <citation type="journal article" date="2023" name="Science">
        <title>Genome structures resolve the early diversification of teleost fishes.</title>
        <authorList>
            <person name="Parey E."/>
            <person name="Louis A."/>
            <person name="Montfort J."/>
            <person name="Bouchez O."/>
            <person name="Roques C."/>
            <person name="Iampietro C."/>
            <person name="Lluch J."/>
            <person name="Castinel A."/>
            <person name="Donnadieu C."/>
            <person name="Desvignes T."/>
            <person name="Floi Bucao C."/>
            <person name="Jouanno E."/>
            <person name="Wen M."/>
            <person name="Mejri S."/>
            <person name="Dirks R."/>
            <person name="Jansen H."/>
            <person name="Henkel C."/>
            <person name="Chen W.J."/>
            <person name="Zahm M."/>
            <person name="Cabau C."/>
            <person name="Klopp C."/>
            <person name="Thompson A.W."/>
            <person name="Robinson-Rechavi M."/>
            <person name="Braasch I."/>
            <person name="Lecointre G."/>
            <person name="Bobe J."/>
            <person name="Postlethwait J.H."/>
            <person name="Berthelot C."/>
            <person name="Roest Crollius H."/>
            <person name="Guiguen Y."/>
        </authorList>
    </citation>
    <scope>NUCLEOTIDE SEQUENCE</scope>
    <source>
        <strain evidence="1">NC1722</strain>
    </source>
</reference>
<evidence type="ECO:0000313" key="2">
    <source>
        <dbReference type="Proteomes" id="UP001221898"/>
    </source>
</evidence>
<dbReference type="Proteomes" id="UP001221898">
    <property type="component" value="Unassembled WGS sequence"/>
</dbReference>
<organism evidence="1 2">
    <name type="scientific">Aldrovandia affinis</name>
    <dbReference type="NCBI Taxonomy" id="143900"/>
    <lineage>
        <taxon>Eukaryota</taxon>
        <taxon>Metazoa</taxon>
        <taxon>Chordata</taxon>
        <taxon>Craniata</taxon>
        <taxon>Vertebrata</taxon>
        <taxon>Euteleostomi</taxon>
        <taxon>Actinopterygii</taxon>
        <taxon>Neopterygii</taxon>
        <taxon>Teleostei</taxon>
        <taxon>Notacanthiformes</taxon>
        <taxon>Halosauridae</taxon>
        <taxon>Aldrovandia</taxon>
    </lineage>
</organism>
<keyword evidence="2" id="KW-1185">Reference proteome</keyword>